<evidence type="ECO:0000256" key="6">
    <source>
        <dbReference type="SAM" id="MobiDB-lite"/>
    </source>
</evidence>
<evidence type="ECO:0000313" key="9">
    <source>
        <dbReference type="EMBL" id="GGB71731.1"/>
    </source>
</evidence>
<feature type="region of interest" description="Disordered" evidence="6">
    <location>
        <begin position="729"/>
        <end position="749"/>
    </location>
</feature>
<feature type="transmembrane region" description="Helical" evidence="7">
    <location>
        <begin position="1011"/>
        <end position="1035"/>
    </location>
</feature>
<feature type="transmembrane region" description="Helical" evidence="7">
    <location>
        <begin position="364"/>
        <end position="385"/>
    </location>
</feature>
<dbReference type="Pfam" id="PF02687">
    <property type="entry name" value="FtsX"/>
    <property type="match status" value="1"/>
</dbReference>
<organism evidence="9 10">
    <name type="scientific">Knoellia flava</name>
    <dbReference type="NCBI Taxonomy" id="913969"/>
    <lineage>
        <taxon>Bacteria</taxon>
        <taxon>Bacillati</taxon>
        <taxon>Actinomycetota</taxon>
        <taxon>Actinomycetes</taxon>
        <taxon>Micrococcales</taxon>
        <taxon>Intrasporangiaceae</taxon>
        <taxon>Knoellia</taxon>
    </lineage>
</organism>
<comment type="caution">
    <text evidence="9">The sequence shown here is derived from an EMBL/GenBank/DDBJ whole genome shotgun (WGS) entry which is preliminary data.</text>
</comment>
<dbReference type="RefSeq" id="WP_035950551.1">
    <property type="nucleotide sequence ID" value="NZ_BMEA01000001.1"/>
</dbReference>
<feature type="transmembrane region" description="Helical" evidence="7">
    <location>
        <begin position="438"/>
        <end position="460"/>
    </location>
</feature>
<dbReference type="Proteomes" id="UP000628079">
    <property type="component" value="Unassembled WGS sequence"/>
</dbReference>
<feature type="transmembrane region" description="Helical" evidence="7">
    <location>
        <begin position="968"/>
        <end position="991"/>
    </location>
</feature>
<evidence type="ECO:0000256" key="5">
    <source>
        <dbReference type="ARBA" id="ARBA00023136"/>
    </source>
</evidence>
<feature type="transmembrane region" description="Helical" evidence="7">
    <location>
        <begin position="322"/>
        <end position="344"/>
    </location>
</feature>
<feature type="transmembrane region" description="Helical" evidence="7">
    <location>
        <begin position="414"/>
        <end position="432"/>
    </location>
</feature>
<name>A0A8H9KRQ3_9MICO</name>
<reference evidence="9" key="2">
    <citation type="submission" date="2020-09" db="EMBL/GenBank/DDBJ databases">
        <authorList>
            <person name="Sun Q."/>
            <person name="Zhou Y."/>
        </authorList>
    </citation>
    <scope>NUCLEOTIDE SEQUENCE</scope>
    <source>
        <strain evidence="9">CGMCC 1.10749</strain>
    </source>
</reference>
<keyword evidence="3 7" id="KW-0812">Transmembrane</keyword>
<sequence length="1050" mass="108786">MWKAIRYRGGQSLVLVLISALVATCAAFAPLFSRSIDQALLRATLGRLEPADLKLGVLASRTSDPELAASAVEAEIPRTLDAWYEPGIAMTTANTDVVPIKGKKPSPVRLVARDEVCDHLTLSEGACPGGAEDLLVSAADAKAWGWRLGTTLVVRNSESQPQPFVVSGIYTAKPDPDYWLRTELQGKSGKLVDYGDLVDAVDDFVVAPEGLERGWTGAQLSVDYRLRTSTITLDSLAAAGRAVDAVRPPSLATVDSPLPRIAQQVDDGKGLVRQLVPLLIAQLVAVALAVLVLVAGAAVAQRRPEIAVARLRGRSRDASRRLVIAELGLTVLLGLPLGVLLAVGLSELVRRFVLPPGVPFELGWQVPLAAAVAGLASLAVVYAAARPVLREPIASLLRSVPPATTSRHLRVGDTILVVLAAVGVLGIVTGQITGPMAILTPTLLALAAGALLGVAVVVLATRLGRRALGRGRLGSGLAGLAMGRRPTTRHVLLVVTAVSALVVFAANAVAVADRNRENRAKVTVGAFAALRTGSKDPTAVARVVDQLPAGQREHAMPVGFVQLRDPDATTTLAARPDQLRRIAWAPPAQVALDLDALSLPDQDPVLLDGDRLTARIAYDLSPSGFGFGPAPQGIDPKTWVPGAVDATPLRVGITVTTPAGDVLTRDIATLPYAGRGTGAVDAPILCPNGCRLQSVWVQLAQGQPLDAVSGSVDLSGFALDGRSLGIDDPSGWLRPRGAAESPSGGGGTVIDPATGMPMEVEGPAADSISLEKAPAGGLRLTFSNTGRNAAVSRADAPEVVPALLSGRIPTGGTAERFEIQSLAGRTTPATASQRVPALPFVGNRGALVNLDLMLRLGGRLPASGSMEVWIDDAFPGGVAGAERALRDRGVEVLSTRSLPESKRLLDESATGWGLLLGLFTALLSLLLAAVMLVVVAMTTGRVVTRDIAALRVAGVPGRDLRRATVREAVVPVGLAAVVGGACGVAGAVLAMPLIPLFDTPAPVPALDLAPSWLVMGASWAVTVAVLGAVAALLALRASSRGDIDRLREAW</sequence>
<feature type="transmembrane region" description="Helical" evidence="7">
    <location>
        <begin position="279"/>
        <end position="301"/>
    </location>
</feature>
<dbReference type="AlphaFoldDB" id="A0A8H9KRQ3"/>
<feature type="domain" description="ABC3 transporter permease C-terminal" evidence="8">
    <location>
        <begin position="279"/>
        <end position="382"/>
    </location>
</feature>
<evidence type="ECO:0000256" key="3">
    <source>
        <dbReference type="ARBA" id="ARBA00022692"/>
    </source>
</evidence>
<feature type="transmembrane region" description="Helical" evidence="7">
    <location>
        <begin position="491"/>
        <end position="512"/>
    </location>
</feature>
<gene>
    <name evidence="9" type="ORF">GCM10011314_08910</name>
</gene>
<keyword evidence="2" id="KW-1003">Cell membrane</keyword>
<dbReference type="EMBL" id="BMEA01000001">
    <property type="protein sequence ID" value="GGB71731.1"/>
    <property type="molecule type" value="Genomic_DNA"/>
</dbReference>
<dbReference type="PANTHER" id="PTHR30287:SF2">
    <property type="entry name" value="BLL1001 PROTEIN"/>
    <property type="match status" value="1"/>
</dbReference>
<accession>A0A8H9KRQ3</accession>
<keyword evidence="5 7" id="KW-0472">Membrane</keyword>
<keyword evidence="4 7" id="KW-1133">Transmembrane helix</keyword>
<protein>
    <recommendedName>
        <fullName evidence="8">ABC3 transporter permease C-terminal domain-containing protein</fullName>
    </recommendedName>
</protein>
<dbReference type="GO" id="GO:0005886">
    <property type="term" value="C:plasma membrane"/>
    <property type="evidence" value="ECO:0007669"/>
    <property type="project" value="UniProtKB-SubCell"/>
</dbReference>
<comment type="subcellular location">
    <subcellularLocation>
        <location evidence="1">Cell membrane</location>
        <topology evidence="1">Multi-pass membrane protein</topology>
    </subcellularLocation>
</comment>
<evidence type="ECO:0000259" key="8">
    <source>
        <dbReference type="Pfam" id="PF02687"/>
    </source>
</evidence>
<evidence type="ECO:0000256" key="4">
    <source>
        <dbReference type="ARBA" id="ARBA00022989"/>
    </source>
</evidence>
<proteinExistence type="predicted"/>
<evidence type="ECO:0000313" key="10">
    <source>
        <dbReference type="Proteomes" id="UP000628079"/>
    </source>
</evidence>
<feature type="transmembrane region" description="Helical" evidence="7">
    <location>
        <begin position="912"/>
        <end position="935"/>
    </location>
</feature>
<evidence type="ECO:0000256" key="1">
    <source>
        <dbReference type="ARBA" id="ARBA00004651"/>
    </source>
</evidence>
<evidence type="ECO:0000256" key="7">
    <source>
        <dbReference type="SAM" id="Phobius"/>
    </source>
</evidence>
<dbReference type="PANTHER" id="PTHR30287">
    <property type="entry name" value="MEMBRANE COMPONENT OF PREDICTED ABC SUPERFAMILY METABOLITE UPTAKE TRANSPORTER"/>
    <property type="match status" value="1"/>
</dbReference>
<dbReference type="InterPro" id="IPR003838">
    <property type="entry name" value="ABC3_permease_C"/>
</dbReference>
<dbReference type="InterPro" id="IPR038766">
    <property type="entry name" value="Membrane_comp_ABC_pdt"/>
</dbReference>
<evidence type="ECO:0000256" key="2">
    <source>
        <dbReference type="ARBA" id="ARBA00022475"/>
    </source>
</evidence>
<reference evidence="9" key="1">
    <citation type="journal article" date="2014" name="Int. J. Syst. Evol. Microbiol.">
        <title>Complete genome sequence of Corynebacterium casei LMG S-19264T (=DSM 44701T), isolated from a smear-ripened cheese.</title>
        <authorList>
            <consortium name="US DOE Joint Genome Institute (JGI-PGF)"/>
            <person name="Walter F."/>
            <person name="Albersmeier A."/>
            <person name="Kalinowski J."/>
            <person name="Ruckert C."/>
        </authorList>
    </citation>
    <scope>NUCLEOTIDE SEQUENCE</scope>
    <source>
        <strain evidence="9">CGMCC 1.10749</strain>
    </source>
</reference>